<keyword evidence="1" id="KW-0175">Coiled coil</keyword>
<evidence type="ECO:0000313" key="2">
    <source>
        <dbReference type="EMBL" id="GJT19576.1"/>
    </source>
</evidence>
<reference evidence="2" key="2">
    <citation type="submission" date="2022-01" db="EMBL/GenBank/DDBJ databases">
        <authorList>
            <person name="Yamashiro T."/>
            <person name="Shiraishi A."/>
            <person name="Satake H."/>
            <person name="Nakayama K."/>
        </authorList>
    </citation>
    <scope>NUCLEOTIDE SEQUENCE</scope>
</reference>
<comment type="caution">
    <text evidence="2">The sequence shown here is derived from an EMBL/GenBank/DDBJ whole genome shotgun (WGS) entry which is preliminary data.</text>
</comment>
<keyword evidence="3" id="KW-1185">Reference proteome</keyword>
<dbReference type="EMBL" id="BQNB010013727">
    <property type="protein sequence ID" value="GJT19576.1"/>
    <property type="molecule type" value="Genomic_DNA"/>
</dbReference>
<name>A0ABQ5C064_9ASTR</name>
<dbReference type="Proteomes" id="UP001151760">
    <property type="component" value="Unassembled WGS sequence"/>
</dbReference>
<accession>A0ABQ5C064</accession>
<gene>
    <name evidence="2" type="ORF">Tco_0878282</name>
</gene>
<reference evidence="2" key="1">
    <citation type="journal article" date="2022" name="Int. J. Mol. Sci.">
        <title>Draft Genome of Tanacetum Coccineum: Genomic Comparison of Closely Related Tanacetum-Family Plants.</title>
        <authorList>
            <person name="Yamashiro T."/>
            <person name="Shiraishi A."/>
            <person name="Nakayama K."/>
            <person name="Satake H."/>
        </authorList>
    </citation>
    <scope>NUCLEOTIDE SEQUENCE</scope>
</reference>
<evidence type="ECO:0000256" key="1">
    <source>
        <dbReference type="SAM" id="Coils"/>
    </source>
</evidence>
<feature type="coiled-coil region" evidence="1">
    <location>
        <begin position="154"/>
        <end position="181"/>
    </location>
</feature>
<proteinExistence type="predicted"/>
<organism evidence="2 3">
    <name type="scientific">Tanacetum coccineum</name>
    <dbReference type="NCBI Taxonomy" id="301880"/>
    <lineage>
        <taxon>Eukaryota</taxon>
        <taxon>Viridiplantae</taxon>
        <taxon>Streptophyta</taxon>
        <taxon>Embryophyta</taxon>
        <taxon>Tracheophyta</taxon>
        <taxon>Spermatophyta</taxon>
        <taxon>Magnoliopsida</taxon>
        <taxon>eudicotyledons</taxon>
        <taxon>Gunneridae</taxon>
        <taxon>Pentapetalae</taxon>
        <taxon>asterids</taxon>
        <taxon>campanulids</taxon>
        <taxon>Asterales</taxon>
        <taxon>Asteraceae</taxon>
        <taxon>Asteroideae</taxon>
        <taxon>Anthemideae</taxon>
        <taxon>Anthemidinae</taxon>
        <taxon>Tanacetum</taxon>
    </lineage>
</organism>
<evidence type="ECO:0008006" key="4">
    <source>
        <dbReference type="Google" id="ProtNLM"/>
    </source>
</evidence>
<evidence type="ECO:0000313" key="3">
    <source>
        <dbReference type="Proteomes" id="UP001151760"/>
    </source>
</evidence>
<sequence>MRLYRALARYMPHSIASTSTLRLPPTHPSPPIERAAILTLAQSLSPDQADASTPSETTLGFCRGLGMVLGYLGDPADGSLKIVEAGCAYASQRGLWAYAIGLSQAVHSELQTHREHVYARVSAPCSSDTSTVTLYSSSDTAPGSERRDFPSHVIRDMRREMVDKQAELLALREQRRKARQLGSDARAPDN</sequence>
<protein>
    <recommendedName>
        <fullName evidence="4">Ubiquinone biosynthesis protein</fullName>
    </recommendedName>
</protein>